<dbReference type="SUPFAM" id="SSF69318">
    <property type="entry name" value="Integrin alpha N-terminal domain"/>
    <property type="match status" value="1"/>
</dbReference>
<organism evidence="2 3">
    <name type="scientific">Streptomyces lateritius</name>
    <dbReference type="NCBI Taxonomy" id="67313"/>
    <lineage>
        <taxon>Bacteria</taxon>
        <taxon>Bacillati</taxon>
        <taxon>Actinomycetota</taxon>
        <taxon>Actinomycetes</taxon>
        <taxon>Kitasatosporales</taxon>
        <taxon>Streptomycetaceae</taxon>
        <taxon>Streptomyces</taxon>
    </lineage>
</organism>
<gene>
    <name evidence="2" type="ORF">ACF05T_14120</name>
</gene>
<dbReference type="EMBL" id="JBIBSM010000006">
    <property type="protein sequence ID" value="MFF8277225.1"/>
    <property type="molecule type" value="Genomic_DNA"/>
</dbReference>
<keyword evidence="3" id="KW-1185">Reference proteome</keyword>
<feature type="chain" id="PRO_5046598576" evidence="1">
    <location>
        <begin position="22"/>
        <end position="755"/>
    </location>
</feature>
<dbReference type="Proteomes" id="UP001603013">
    <property type="component" value="Unassembled WGS sequence"/>
</dbReference>
<evidence type="ECO:0000313" key="2">
    <source>
        <dbReference type="EMBL" id="MFF8277225.1"/>
    </source>
</evidence>
<dbReference type="RefSeq" id="WP_391934541.1">
    <property type="nucleotide sequence ID" value="NZ_JBIBSM010000006.1"/>
</dbReference>
<dbReference type="InterPro" id="IPR028994">
    <property type="entry name" value="Integrin_alpha_N"/>
</dbReference>
<accession>A0ABW6YC83</accession>
<feature type="signal peptide" evidence="1">
    <location>
        <begin position="1"/>
        <end position="21"/>
    </location>
</feature>
<reference evidence="2 3" key="1">
    <citation type="submission" date="2024-10" db="EMBL/GenBank/DDBJ databases">
        <title>The Natural Products Discovery Center: Release of the First 8490 Sequenced Strains for Exploring Actinobacteria Biosynthetic Diversity.</title>
        <authorList>
            <person name="Kalkreuter E."/>
            <person name="Kautsar S.A."/>
            <person name="Yang D."/>
            <person name="Bader C.D."/>
            <person name="Teijaro C.N."/>
            <person name="Fluegel L."/>
            <person name="Davis C.M."/>
            <person name="Simpson J.R."/>
            <person name="Lauterbach L."/>
            <person name="Steele A.D."/>
            <person name="Gui C."/>
            <person name="Meng S."/>
            <person name="Li G."/>
            <person name="Viehrig K."/>
            <person name="Ye F."/>
            <person name="Su P."/>
            <person name="Kiefer A.F."/>
            <person name="Nichols A."/>
            <person name="Cepeda A.J."/>
            <person name="Yan W."/>
            <person name="Fan B."/>
            <person name="Jiang Y."/>
            <person name="Adhikari A."/>
            <person name="Zheng C.-J."/>
            <person name="Schuster L."/>
            <person name="Cowan T.M."/>
            <person name="Smanski M.J."/>
            <person name="Chevrette M.G."/>
            <person name="De Carvalho L.P.S."/>
            <person name="Shen B."/>
        </authorList>
    </citation>
    <scope>NUCLEOTIDE SEQUENCE [LARGE SCALE GENOMIC DNA]</scope>
    <source>
        <strain evidence="2 3">NPDC015755</strain>
    </source>
</reference>
<evidence type="ECO:0000313" key="3">
    <source>
        <dbReference type="Proteomes" id="UP001603013"/>
    </source>
</evidence>
<comment type="caution">
    <text evidence="2">The sequence shown here is derived from an EMBL/GenBank/DDBJ whole genome shotgun (WGS) entry which is preliminary data.</text>
</comment>
<protein>
    <submittedName>
        <fullName evidence="2">FG-GAP repeat domain-containing protein</fullName>
    </submittedName>
</protein>
<sequence>MKYVRTSGRRLTVAAISVALAATGGGLAIGPAAAAPAPVAVADTTAQETVVPFPVNAEVVSAGTTGFLSRTNVTGSAEPEFRWTRYTDGTSTVMPGWAAGGGSDFVVTGDHPDPMESRVLMVHDMAAPSAAPVRVDLRELGENYSFGGVVGSTLIVYVMQEAVASQTRLVTVADGRATDHEVTGLPTGDCWYADAYAPGLAVFNCHTPLGDSVNTAVVDITTGAAVEVRRDARAWWPGAVSATHVAWQELDDRGQGRIAVTRRGSADVRYVEGPGFNPGSFQLLGGWVLSGYRVTLEQRAPYPPGRPLLARLPETGETVEVLTHYSSAVTAPDGSLLIRGGTLDRDEGLYRVSLGEGGKPVTELVASTGQTTALKHLGTSVPAAITFDHIGQGMDLGWDFSRLDTDVWLTLVHERTGERARRKIWSTAPASPGEGYRDGQRIGWRWDGSNPLNPSQAAYNGSYTWEITASPDDSIGPEVKVSGRFTVNRATAPHDYDDNGTPDVLLFDDYGTLLRVDTNRTPSGDAIQRVLDHSPRVGHGWSTYDRAESVGDVAGTRVGDVVGRDRSGALWLHQGTGKGDSPFLGRVKIGTGWQIYSQLTGGSDLTGDGRADLVATDKAGGLWLYTATGNVNAPFSPRKQIGTGWGIYNQLTATANIAGGTAGDLLARDKEGVLWLYLGKGDGTFAPRVRIGGGWNAYPHLVGIGDGTGDGRADLLAMDAGGGTYSYAGTGDYRKPFKSRVATNLTTRFRPLNVF</sequence>
<name>A0ABW6YC83_9ACTN</name>
<evidence type="ECO:0000256" key="1">
    <source>
        <dbReference type="SAM" id="SignalP"/>
    </source>
</evidence>
<keyword evidence="1" id="KW-0732">Signal</keyword>
<proteinExistence type="predicted"/>